<evidence type="ECO:0000313" key="3">
    <source>
        <dbReference type="EMBL" id="MBF8176183.1"/>
    </source>
</evidence>
<dbReference type="InterPro" id="IPR047057">
    <property type="entry name" value="MerR_fam"/>
</dbReference>
<feature type="domain" description="HTH merR-type" evidence="2">
    <location>
        <begin position="7"/>
        <end position="75"/>
    </location>
</feature>
<protein>
    <submittedName>
        <fullName evidence="3">MerR family transcriptional regulator</fullName>
    </submittedName>
</protein>
<evidence type="ECO:0000256" key="1">
    <source>
        <dbReference type="ARBA" id="ARBA00023125"/>
    </source>
</evidence>
<evidence type="ECO:0000259" key="2">
    <source>
        <dbReference type="PROSITE" id="PS50937"/>
    </source>
</evidence>
<keyword evidence="4" id="KW-1185">Reference proteome</keyword>
<reference evidence="3 4" key="1">
    <citation type="submission" date="2020-11" db="EMBL/GenBank/DDBJ databases">
        <title>WGS of Herminiimonas contaminans strain Marseille-Q4544 isolated from planarians Schmidtea mediterranea.</title>
        <authorList>
            <person name="Kangale L."/>
        </authorList>
    </citation>
    <scope>NUCLEOTIDE SEQUENCE [LARGE SCALE GENOMIC DNA]</scope>
    <source>
        <strain evidence="3 4">Marseille-Q4544</strain>
    </source>
</reference>
<dbReference type="Gene3D" id="1.10.1660.10">
    <property type="match status" value="1"/>
</dbReference>
<dbReference type="SMART" id="SM00422">
    <property type="entry name" value="HTH_MERR"/>
    <property type="match status" value="1"/>
</dbReference>
<dbReference type="SUPFAM" id="SSF52540">
    <property type="entry name" value="P-loop containing nucleoside triphosphate hydrolases"/>
    <property type="match status" value="1"/>
</dbReference>
<keyword evidence="1" id="KW-0238">DNA-binding</keyword>
<dbReference type="SUPFAM" id="SSF46955">
    <property type="entry name" value="Putative DNA-binding domain"/>
    <property type="match status" value="1"/>
</dbReference>
<organism evidence="3 4">
    <name type="scientific">Herminiimonas contaminans</name>
    <dbReference type="NCBI Taxonomy" id="1111140"/>
    <lineage>
        <taxon>Bacteria</taxon>
        <taxon>Pseudomonadati</taxon>
        <taxon>Pseudomonadota</taxon>
        <taxon>Betaproteobacteria</taxon>
        <taxon>Burkholderiales</taxon>
        <taxon>Oxalobacteraceae</taxon>
        <taxon>Herminiimonas</taxon>
    </lineage>
</organism>
<name>A0ABS0EMV8_9BURK</name>
<dbReference type="PROSITE" id="PS50937">
    <property type="entry name" value="HTH_MERR_2"/>
    <property type="match status" value="1"/>
</dbReference>
<dbReference type="PANTHER" id="PTHR30204">
    <property type="entry name" value="REDOX-CYCLING DRUG-SENSING TRANSCRIPTIONAL ACTIVATOR SOXR"/>
    <property type="match status" value="1"/>
</dbReference>
<dbReference type="RefSeq" id="WP_195874404.1">
    <property type="nucleotide sequence ID" value="NZ_JADOEL010000001.1"/>
</dbReference>
<dbReference type="Gene3D" id="3.40.50.300">
    <property type="entry name" value="P-loop containing nucleotide triphosphate hydrolases"/>
    <property type="match status" value="1"/>
</dbReference>
<dbReference type="PANTHER" id="PTHR30204:SF93">
    <property type="entry name" value="HTH MERR-TYPE DOMAIN-CONTAINING PROTEIN"/>
    <property type="match status" value="1"/>
</dbReference>
<dbReference type="InterPro" id="IPR009061">
    <property type="entry name" value="DNA-bd_dom_put_sf"/>
</dbReference>
<dbReference type="Pfam" id="PF13411">
    <property type="entry name" value="MerR_1"/>
    <property type="match status" value="1"/>
</dbReference>
<accession>A0ABS0EMV8</accession>
<evidence type="ECO:0000313" key="4">
    <source>
        <dbReference type="Proteomes" id="UP000657372"/>
    </source>
</evidence>
<dbReference type="EMBL" id="JADOEL010000001">
    <property type="protein sequence ID" value="MBF8176183.1"/>
    <property type="molecule type" value="Genomic_DNA"/>
</dbReference>
<dbReference type="PROSITE" id="PS00552">
    <property type="entry name" value="HTH_MERR_1"/>
    <property type="match status" value="1"/>
</dbReference>
<dbReference type="Proteomes" id="UP000657372">
    <property type="component" value="Unassembled WGS sequence"/>
</dbReference>
<dbReference type="PRINTS" id="PR00040">
    <property type="entry name" value="HTHMERR"/>
</dbReference>
<sequence>MKPAVNNLNASEAANRLGVSTKALRLYEQKGLLNPARTSAGYRVYSAEDMARAAKVVALRDLGLSLAQVSRVLDGESQSLHRALVTHEASLNNEKHQLMQRIEKVRNLHARLTDGHLPDSHDLNTVLSPYPELHLSFALPWPWGSEWFEIRDIRPLNYLIGPLGSGKTVLARCIADAVPGGVFADLERGRNFEKDNAHASRSADAELQERVKQAIAWLTEEGATPSTALTALLHALENDAASILVVDLVEDNLDASTQTALASYLRKRAALHRRPLFLTTRSSAILDLDLVRHEATIYSCPANHSPPFQVLPYPGAMGYESIVSCLASPDVRARTQGMIASMPDNLLNNK</sequence>
<comment type="caution">
    <text evidence="3">The sequence shown here is derived from an EMBL/GenBank/DDBJ whole genome shotgun (WGS) entry which is preliminary data.</text>
</comment>
<dbReference type="InterPro" id="IPR027417">
    <property type="entry name" value="P-loop_NTPase"/>
</dbReference>
<proteinExistence type="predicted"/>
<gene>
    <name evidence="3" type="ORF">IXC47_00650</name>
</gene>
<dbReference type="CDD" id="cd01106">
    <property type="entry name" value="HTH_TipAL-Mta"/>
    <property type="match status" value="1"/>
</dbReference>
<dbReference type="InterPro" id="IPR000551">
    <property type="entry name" value="MerR-type_HTH_dom"/>
</dbReference>